<feature type="transmembrane region" description="Helical" evidence="1">
    <location>
        <begin position="46"/>
        <end position="63"/>
    </location>
</feature>
<evidence type="ECO:0000259" key="2">
    <source>
        <dbReference type="PROSITE" id="PS50887"/>
    </source>
</evidence>
<keyword evidence="1" id="KW-0472">Membrane</keyword>
<organism evidence="3">
    <name type="scientific">bioreactor metagenome</name>
    <dbReference type="NCBI Taxonomy" id="1076179"/>
    <lineage>
        <taxon>unclassified sequences</taxon>
        <taxon>metagenomes</taxon>
        <taxon>ecological metagenomes</taxon>
    </lineage>
</organism>
<dbReference type="InterPro" id="IPR043128">
    <property type="entry name" value="Rev_trsase/Diguanyl_cyclase"/>
</dbReference>
<reference evidence="3" key="1">
    <citation type="submission" date="2019-08" db="EMBL/GenBank/DDBJ databases">
        <authorList>
            <person name="Kucharzyk K."/>
            <person name="Murdoch R.W."/>
            <person name="Higgins S."/>
            <person name="Loffler F."/>
        </authorList>
    </citation>
    <scope>NUCLEOTIDE SEQUENCE</scope>
</reference>
<gene>
    <name evidence="3" type="ORF">SDC9_73102</name>
</gene>
<dbReference type="InterPro" id="IPR000160">
    <property type="entry name" value="GGDEF_dom"/>
</dbReference>
<feature type="transmembrane region" description="Helical" evidence="1">
    <location>
        <begin position="120"/>
        <end position="137"/>
    </location>
</feature>
<evidence type="ECO:0000313" key="3">
    <source>
        <dbReference type="EMBL" id="MPM26598.1"/>
    </source>
</evidence>
<dbReference type="Gene3D" id="3.30.70.270">
    <property type="match status" value="1"/>
</dbReference>
<dbReference type="EMBL" id="VSSQ01004776">
    <property type="protein sequence ID" value="MPM26598.1"/>
    <property type="molecule type" value="Genomic_DNA"/>
</dbReference>
<dbReference type="PANTHER" id="PTHR45138">
    <property type="entry name" value="REGULATORY COMPONENTS OF SENSORY TRANSDUCTION SYSTEM"/>
    <property type="match status" value="1"/>
</dbReference>
<accession>A0A644YF47</accession>
<proteinExistence type="predicted"/>
<dbReference type="Pfam" id="PF00990">
    <property type="entry name" value="GGDEF"/>
    <property type="match status" value="1"/>
</dbReference>
<dbReference type="NCBIfam" id="TIGR00254">
    <property type="entry name" value="GGDEF"/>
    <property type="match status" value="1"/>
</dbReference>
<keyword evidence="1" id="KW-1133">Transmembrane helix</keyword>
<feature type="transmembrane region" description="Helical" evidence="1">
    <location>
        <begin position="21"/>
        <end position="40"/>
    </location>
</feature>
<evidence type="ECO:0000256" key="1">
    <source>
        <dbReference type="SAM" id="Phobius"/>
    </source>
</evidence>
<dbReference type="CDD" id="cd01949">
    <property type="entry name" value="GGDEF"/>
    <property type="match status" value="1"/>
</dbReference>
<dbReference type="InterPro" id="IPR029787">
    <property type="entry name" value="Nucleotide_cyclase"/>
</dbReference>
<protein>
    <recommendedName>
        <fullName evidence="2">GGDEF domain-containing protein</fullName>
    </recommendedName>
</protein>
<dbReference type="FunFam" id="3.30.70.270:FF:000001">
    <property type="entry name" value="Diguanylate cyclase domain protein"/>
    <property type="match status" value="1"/>
</dbReference>
<feature type="domain" description="GGDEF" evidence="2">
    <location>
        <begin position="217"/>
        <end position="351"/>
    </location>
</feature>
<dbReference type="AlphaFoldDB" id="A0A644YF47"/>
<dbReference type="GO" id="GO:0052621">
    <property type="term" value="F:diguanylate cyclase activity"/>
    <property type="evidence" value="ECO:0007669"/>
    <property type="project" value="TreeGrafter"/>
</dbReference>
<keyword evidence="1" id="KW-0812">Transmembrane</keyword>
<sequence>MEQHRLKSQYETEQYHDQANLVYLGTLVFTLLFTGIFFFWVKSPLLAGLNFFASLVSLLAMQLNRVRRYAMGSLVFISTVSVIAAIETSYLGRTSGFHYIFFVIAGLIMYTSWQPKHKLLAELSVITLFGLVYFVTYDTPPPVKITYAMSAFFHSFNILMNIIGIANSAYYYSNIMNRAHKKISSLASRDYLTHLMNRTAFDEYVVDLFQDRQAKYNDIGILFLDIDHFKRINDTCGHLCGDEILRQFATILTKLVPPTDFISRYGGEEFVVLSRVNDPTEVENLAESIRREVQEMHFVYEGETRRTSISIGALYVPHNMEVDYHLALQHADRLLYRAKNEGRNRVVFEHMKVH</sequence>
<dbReference type="PANTHER" id="PTHR45138:SF9">
    <property type="entry name" value="DIGUANYLATE CYCLASE DGCM-RELATED"/>
    <property type="match status" value="1"/>
</dbReference>
<feature type="transmembrane region" description="Helical" evidence="1">
    <location>
        <begin position="96"/>
        <end position="113"/>
    </location>
</feature>
<dbReference type="InterPro" id="IPR050469">
    <property type="entry name" value="Diguanylate_Cyclase"/>
</dbReference>
<dbReference type="PROSITE" id="PS50887">
    <property type="entry name" value="GGDEF"/>
    <property type="match status" value="1"/>
</dbReference>
<name>A0A644YF47_9ZZZZ</name>
<comment type="caution">
    <text evidence="3">The sequence shown here is derived from an EMBL/GenBank/DDBJ whole genome shotgun (WGS) entry which is preliminary data.</text>
</comment>
<feature type="transmembrane region" description="Helical" evidence="1">
    <location>
        <begin position="70"/>
        <end position="90"/>
    </location>
</feature>
<dbReference type="SMART" id="SM00267">
    <property type="entry name" value="GGDEF"/>
    <property type="match status" value="1"/>
</dbReference>
<dbReference type="SUPFAM" id="SSF55073">
    <property type="entry name" value="Nucleotide cyclase"/>
    <property type="match status" value="1"/>
</dbReference>
<feature type="transmembrane region" description="Helical" evidence="1">
    <location>
        <begin position="149"/>
        <end position="172"/>
    </location>
</feature>